<organism evidence="1 2">
    <name type="scientific">Niallia nealsonii</name>
    <dbReference type="NCBI Taxonomy" id="115979"/>
    <lineage>
        <taxon>Bacteria</taxon>
        <taxon>Bacillati</taxon>
        <taxon>Bacillota</taxon>
        <taxon>Bacilli</taxon>
        <taxon>Bacillales</taxon>
        <taxon>Bacillaceae</taxon>
        <taxon>Niallia</taxon>
    </lineage>
</organism>
<keyword evidence="2" id="KW-1185">Reference proteome</keyword>
<gene>
    <name evidence="1" type="ORF">CWS01_13505</name>
</gene>
<evidence type="ECO:0000313" key="2">
    <source>
        <dbReference type="Proteomes" id="UP000233375"/>
    </source>
</evidence>
<comment type="caution">
    <text evidence="1">The sequence shown here is derived from an EMBL/GenBank/DDBJ whole genome shotgun (WGS) entry which is preliminary data.</text>
</comment>
<reference evidence="1 2" key="1">
    <citation type="journal article" date="2003" name="Int. J. Syst. Evol. Microbiol.">
        <title>Bacillus nealsonii sp. nov., isolated from a spacecraft-assembly facility, whose spores are gamma-radiation resistant.</title>
        <authorList>
            <person name="Venkateswaran K."/>
            <person name="Kempf M."/>
            <person name="Chen F."/>
            <person name="Satomi M."/>
            <person name="Nicholson W."/>
            <person name="Kern R."/>
        </authorList>
    </citation>
    <scope>NUCLEOTIDE SEQUENCE [LARGE SCALE GENOMIC DNA]</scope>
    <source>
        <strain evidence="1 2">FO-92</strain>
    </source>
</reference>
<proteinExistence type="predicted"/>
<name>A0A2N0Z0P6_9BACI</name>
<dbReference type="Pfam" id="PF14035">
    <property type="entry name" value="YlzJ"/>
    <property type="match status" value="1"/>
</dbReference>
<dbReference type="InterPro" id="IPR025619">
    <property type="entry name" value="YlzJ"/>
</dbReference>
<dbReference type="OrthoDB" id="1683573at2"/>
<sequence>MIMYTMMPDELIFPIHQDIYEKQRVINYNGIPLLVELNEPHQYEVIRILSTDPNHYLHSPIQPGTKLNVNESFIF</sequence>
<protein>
    <submittedName>
        <fullName evidence="1">Ribonuclease</fullName>
    </submittedName>
</protein>
<dbReference type="Proteomes" id="UP000233375">
    <property type="component" value="Unassembled WGS sequence"/>
</dbReference>
<dbReference type="EMBL" id="PISE01000029">
    <property type="protein sequence ID" value="PKG23086.1"/>
    <property type="molecule type" value="Genomic_DNA"/>
</dbReference>
<dbReference type="RefSeq" id="WP_101177727.1">
    <property type="nucleotide sequence ID" value="NZ_PISE01000029.1"/>
</dbReference>
<dbReference type="AlphaFoldDB" id="A0A2N0Z0P6"/>
<evidence type="ECO:0000313" key="1">
    <source>
        <dbReference type="EMBL" id="PKG23086.1"/>
    </source>
</evidence>
<accession>A0A2N0Z0P6</accession>